<name>A0A1A7Z1Y8_9TELE</name>
<dbReference type="AlphaFoldDB" id="A0A1A7Z1Y8"/>
<dbReference type="InterPro" id="IPR027417">
    <property type="entry name" value="P-loop_NTPase"/>
</dbReference>
<gene>
    <name evidence="1" type="primary">Nfu_g_1_012626</name>
</gene>
<feature type="non-terminal residue" evidence="1">
    <location>
        <position position="1"/>
    </location>
</feature>
<sequence length="96" mass="11550">RCNVIDNKYWNNSQDQYRSNEFQVKELLNTVDKIINENSEGYYTHEMLQKVKRSIEQEEDHLKVNDTVFSLHEIREKSKAVVHERLLHSVSQMNTR</sequence>
<feature type="non-terminal residue" evidence="1">
    <location>
        <position position="96"/>
    </location>
</feature>
<organism evidence="1">
    <name type="scientific">Iconisemion striatum</name>
    <dbReference type="NCBI Taxonomy" id="60296"/>
    <lineage>
        <taxon>Eukaryota</taxon>
        <taxon>Metazoa</taxon>
        <taxon>Chordata</taxon>
        <taxon>Craniata</taxon>
        <taxon>Vertebrata</taxon>
        <taxon>Euteleostomi</taxon>
        <taxon>Actinopterygii</taxon>
        <taxon>Neopterygii</taxon>
        <taxon>Teleostei</taxon>
        <taxon>Neoteleostei</taxon>
        <taxon>Acanthomorphata</taxon>
        <taxon>Ovalentaria</taxon>
        <taxon>Atherinomorphae</taxon>
        <taxon>Cyprinodontiformes</taxon>
        <taxon>Nothobranchiidae</taxon>
        <taxon>Iconisemion</taxon>
    </lineage>
</organism>
<evidence type="ECO:0000313" key="1">
    <source>
        <dbReference type="EMBL" id="SBP36195.1"/>
    </source>
</evidence>
<proteinExistence type="predicted"/>
<reference evidence="1" key="1">
    <citation type="submission" date="2016-05" db="EMBL/GenBank/DDBJ databases">
        <authorList>
            <person name="Lavstsen T."/>
            <person name="Jespersen J.S."/>
        </authorList>
    </citation>
    <scope>NUCLEOTIDE SEQUENCE</scope>
    <source>
        <tissue evidence="1">Brain</tissue>
    </source>
</reference>
<accession>A0A1A7Z1Y8</accession>
<dbReference type="Gene3D" id="3.40.50.300">
    <property type="entry name" value="P-loop containing nucleotide triphosphate hydrolases"/>
    <property type="match status" value="1"/>
</dbReference>
<protein>
    <submittedName>
        <fullName evidence="1">Uncharacterized protein</fullName>
    </submittedName>
</protein>
<dbReference type="EMBL" id="HADX01013963">
    <property type="protein sequence ID" value="SBP36195.1"/>
    <property type="molecule type" value="Transcribed_RNA"/>
</dbReference>
<reference evidence="1" key="2">
    <citation type="submission" date="2016-06" db="EMBL/GenBank/DDBJ databases">
        <title>The genome of a short-lived fish provides insights into sex chromosome evolution and the genetic control of aging.</title>
        <authorList>
            <person name="Reichwald K."/>
            <person name="Felder M."/>
            <person name="Petzold A."/>
            <person name="Koch P."/>
            <person name="Groth M."/>
            <person name="Platzer M."/>
        </authorList>
    </citation>
    <scope>NUCLEOTIDE SEQUENCE</scope>
    <source>
        <tissue evidence="1">Brain</tissue>
    </source>
</reference>